<name>A0ACB7YKW5_9ERIC</name>
<dbReference type="Proteomes" id="UP000828048">
    <property type="component" value="Chromosome 11"/>
</dbReference>
<keyword evidence="2" id="KW-1185">Reference proteome</keyword>
<evidence type="ECO:0000313" key="1">
    <source>
        <dbReference type="EMBL" id="KAH7853479.1"/>
    </source>
</evidence>
<organism evidence="1 2">
    <name type="scientific">Vaccinium darrowii</name>
    <dbReference type="NCBI Taxonomy" id="229202"/>
    <lineage>
        <taxon>Eukaryota</taxon>
        <taxon>Viridiplantae</taxon>
        <taxon>Streptophyta</taxon>
        <taxon>Embryophyta</taxon>
        <taxon>Tracheophyta</taxon>
        <taxon>Spermatophyta</taxon>
        <taxon>Magnoliopsida</taxon>
        <taxon>eudicotyledons</taxon>
        <taxon>Gunneridae</taxon>
        <taxon>Pentapetalae</taxon>
        <taxon>asterids</taxon>
        <taxon>Ericales</taxon>
        <taxon>Ericaceae</taxon>
        <taxon>Vaccinioideae</taxon>
        <taxon>Vaccinieae</taxon>
        <taxon>Vaccinium</taxon>
    </lineage>
</organism>
<comment type="caution">
    <text evidence="1">The sequence shown here is derived from an EMBL/GenBank/DDBJ whole genome shotgun (WGS) entry which is preliminary data.</text>
</comment>
<sequence length="310" mass="35901">MSKKMKGVSIDPSTYGEYKDPKVRFKYQALMQDYRELQKETEAMRHKLESTKLRKLTLLAEVRFLRRRYKYLVQNKAVEHAQGRQMVKPPNFVTREKNIGKQKTSDRKKGNLQNILKQNGVYYTVSDADQKERIFKRMNLASRTPNPVVDLLLKDRIHGGKEATLRNAAPAFNLNKKERSYSRKEAAFRNPTPILDLNPKERLYTGKETAPQNQFPTLDLNQMGRNIGSENAVRSHVPVFDLNQISGEEEELRDNYEPLNIEEPKNFFVRGGTDEQHNDLKLSVCRNIGNGPERAGKRKISWQDPVALEV</sequence>
<gene>
    <name evidence="1" type="ORF">Vadar_002935</name>
</gene>
<proteinExistence type="predicted"/>
<protein>
    <submittedName>
        <fullName evidence="1">Uncharacterized protein</fullName>
    </submittedName>
</protein>
<dbReference type="EMBL" id="CM037161">
    <property type="protein sequence ID" value="KAH7853479.1"/>
    <property type="molecule type" value="Genomic_DNA"/>
</dbReference>
<evidence type="ECO:0000313" key="2">
    <source>
        <dbReference type="Proteomes" id="UP000828048"/>
    </source>
</evidence>
<accession>A0ACB7YKW5</accession>
<reference evidence="1 2" key="1">
    <citation type="journal article" date="2021" name="Hortic Res">
        <title>High-quality reference genome and annotation aids understanding of berry development for evergreen blueberry (Vaccinium darrowii).</title>
        <authorList>
            <person name="Yu J."/>
            <person name="Hulse-Kemp A.M."/>
            <person name="Babiker E."/>
            <person name="Staton M."/>
        </authorList>
    </citation>
    <scope>NUCLEOTIDE SEQUENCE [LARGE SCALE GENOMIC DNA]</scope>
    <source>
        <strain evidence="2">cv. NJ 8807/NJ 8810</strain>
        <tissue evidence="1">Young leaf</tissue>
    </source>
</reference>